<keyword evidence="4 8" id="KW-0808">Transferase</keyword>
<keyword evidence="3 8" id="KW-0328">Glycosyltransferase</keyword>
<dbReference type="GO" id="GO:0005737">
    <property type="term" value="C:cytoplasm"/>
    <property type="evidence" value="ECO:0007669"/>
    <property type="project" value="TreeGrafter"/>
</dbReference>
<protein>
    <recommendedName>
        <fullName evidence="8">Glycosyltransferase family 92 protein</fullName>
        <ecNumber evidence="8">2.4.1.-</ecNumber>
    </recommendedName>
</protein>
<accession>A0A8R1HQ93</accession>
<dbReference type="EnsemblMetazoa" id="CJA07940a.1">
    <property type="protein sequence ID" value="CJA07940a.1"/>
    <property type="gene ID" value="WBGene00127144"/>
</dbReference>
<dbReference type="Pfam" id="PF01697">
    <property type="entry name" value="Glyco_transf_92"/>
    <property type="match status" value="1"/>
</dbReference>
<keyword evidence="10" id="KW-1185">Reference proteome</keyword>
<dbReference type="Proteomes" id="UP000005237">
    <property type="component" value="Unassembled WGS sequence"/>
</dbReference>
<proteinExistence type="inferred from homology"/>
<name>A0A8R1HQ93_CAEJA</name>
<evidence type="ECO:0000256" key="6">
    <source>
        <dbReference type="ARBA" id="ARBA00022989"/>
    </source>
</evidence>
<keyword evidence="7" id="KW-0472">Membrane</keyword>
<evidence type="ECO:0000256" key="7">
    <source>
        <dbReference type="ARBA" id="ARBA00023136"/>
    </source>
</evidence>
<evidence type="ECO:0000256" key="3">
    <source>
        <dbReference type="ARBA" id="ARBA00022676"/>
    </source>
</evidence>
<evidence type="ECO:0000256" key="4">
    <source>
        <dbReference type="ARBA" id="ARBA00022679"/>
    </source>
</evidence>
<dbReference type="PANTHER" id="PTHR21461">
    <property type="entry name" value="GLYCOSYLTRANSFERASE FAMILY 92 PROTEIN"/>
    <property type="match status" value="1"/>
</dbReference>
<dbReference type="GO" id="GO:0016757">
    <property type="term" value="F:glycosyltransferase activity"/>
    <property type="evidence" value="ECO:0007669"/>
    <property type="project" value="UniProtKB-UniRule"/>
</dbReference>
<reference evidence="9" key="2">
    <citation type="submission" date="2022-06" db="UniProtKB">
        <authorList>
            <consortium name="EnsemblMetazoa"/>
        </authorList>
    </citation>
    <scope>IDENTIFICATION</scope>
    <source>
        <strain evidence="9">DF5081</strain>
    </source>
</reference>
<keyword evidence="6" id="KW-1133">Transmembrane helix</keyword>
<comment type="similarity">
    <text evidence="2 8">Belongs to the glycosyltransferase 92 family.</text>
</comment>
<evidence type="ECO:0000256" key="2">
    <source>
        <dbReference type="ARBA" id="ARBA00007647"/>
    </source>
</evidence>
<evidence type="ECO:0000256" key="1">
    <source>
        <dbReference type="ARBA" id="ARBA00004167"/>
    </source>
</evidence>
<dbReference type="AlphaFoldDB" id="A0A8R1HQ93"/>
<evidence type="ECO:0000256" key="5">
    <source>
        <dbReference type="ARBA" id="ARBA00022692"/>
    </source>
</evidence>
<evidence type="ECO:0000313" key="9">
    <source>
        <dbReference type="EnsemblMetazoa" id="CJA07940a.1"/>
    </source>
</evidence>
<dbReference type="EC" id="2.4.1.-" evidence="8"/>
<dbReference type="GO" id="GO:0016020">
    <property type="term" value="C:membrane"/>
    <property type="evidence" value="ECO:0007669"/>
    <property type="project" value="UniProtKB-SubCell"/>
</dbReference>
<dbReference type="InterPro" id="IPR008166">
    <property type="entry name" value="Glyco_transf_92"/>
</dbReference>
<sequence>MSTVPYEKLHRKWAQLDKGNITNLQGSQLRMLAAFVYKHEIVVTTTSQSLFGQPVYCRYFDCHRRELNGTAWKSLMFPISVAFCARRAGAMFMSLSETPDGNFHGEPVPLVKRIAENYTHEISACVGPIYGNESRWLEIAETTEHHLIIGVTHFYFTIFDRMNEYSRKLVDEYERLGYFEVTTIQNEYEAVDWMSHMLQINVTSSRSNRFVNRTIFQDCHFRSRYHSKWILNVDIDERLVMLKQPLPSLLESVDSNVGEILITATRLVRDERLPEKYIGREHLLKELEYLKYHKTIKPMWDVPKILFRPEKVQALFYHWSYAQNPGVKVQALSVKDAYIRHYRTIFMSLLGHWHLDKKFKMTGMDPILEQKVTEAVTSRLESVYNQRKIRCEEIRDGLLGHFSKDNYNCTYSNGTRYVDVAPGN</sequence>
<evidence type="ECO:0000256" key="8">
    <source>
        <dbReference type="RuleBase" id="RU366017"/>
    </source>
</evidence>
<keyword evidence="5" id="KW-0812">Transmembrane</keyword>
<dbReference type="PANTHER" id="PTHR21461:SF40">
    <property type="entry name" value="GLYCOSYLTRANSFERASE FAMILY 92 PROTEIN"/>
    <property type="match status" value="1"/>
</dbReference>
<reference evidence="10" key="1">
    <citation type="submission" date="2010-08" db="EMBL/GenBank/DDBJ databases">
        <authorList>
            <consortium name="Caenorhabditis japonica Sequencing Consortium"/>
            <person name="Wilson R.K."/>
        </authorList>
    </citation>
    <scope>NUCLEOTIDE SEQUENCE [LARGE SCALE GENOMIC DNA]</scope>
    <source>
        <strain evidence="10">DF5081</strain>
    </source>
</reference>
<organism evidence="9 10">
    <name type="scientific">Caenorhabditis japonica</name>
    <dbReference type="NCBI Taxonomy" id="281687"/>
    <lineage>
        <taxon>Eukaryota</taxon>
        <taxon>Metazoa</taxon>
        <taxon>Ecdysozoa</taxon>
        <taxon>Nematoda</taxon>
        <taxon>Chromadorea</taxon>
        <taxon>Rhabditida</taxon>
        <taxon>Rhabditina</taxon>
        <taxon>Rhabditomorpha</taxon>
        <taxon>Rhabditoidea</taxon>
        <taxon>Rhabditidae</taxon>
        <taxon>Peloderinae</taxon>
        <taxon>Caenorhabditis</taxon>
    </lineage>
</organism>
<evidence type="ECO:0000313" key="10">
    <source>
        <dbReference type="Proteomes" id="UP000005237"/>
    </source>
</evidence>
<comment type="subcellular location">
    <subcellularLocation>
        <location evidence="1">Membrane</location>
        <topology evidence="1">Single-pass membrane protein</topology>
    </subcellularLocation>
</comment>